<evidence type="ECO:0000256" key="1">
    <source>
        <dbReference type="ARBA" id="ARBA00023002"/>
    </source>
</evidence>
<organism evidence="5 6">
    <name type="scientific">Plenodomus tracheiphilus IPT5</name>
    <dbReference type="NCBI Taxonomy" id="1408161"/>
    <lineage>
        <taxon>Eukaryota</taxon>
        <taxon>Fungi</taxon>
        <taxon>Dikarya</taxon>
        <taxon>Ascomycota</taxon>
        <taxon>Pezizomycotina</taxon>
        <taxon>Dothideomycetes</taxon>
        <taxon>Pleosporomycetidae</taxon>
        <taxon>Pleosporales</taxon>
        <taxon>Pleosporineae</taxon>
        <taxon>Leptosphaeriaceae</taxon>
        <taxon>Plenodomus</taxon>
    </lineage>
</organism>
<evidence type="ECO:0000313" key="6">
    <source>
        <dbReference type="Proteomes" id="UP000799423"/>
    </source>
</evidence>
<evidence type="ECO:0000259" key="4">
    <source>
        <dbReference type="Pfam" id="PF25137"/>
    </source>
</evidence>
<feature type="domain" description="Fe-containing alcohol dehydrogenase-like C-terminal" evidence="4">
    <location>
        <begin position="215"/>
        <end position="393"/>
    </location>
</feature>
<accession>A0A6A7BAP6</accession>
<evidence type="ECO:0000256" key="2">
    <source>
        <dbReference type="SAM" id="MobiDB-lite"/>
    </source>
</evidence>
<dbReference type="GO" id="GO:0046872">
    <property type="term" value="F:metal ion binding"/>
    <property type="evidence" value="ECO:0007669"/>
    <property type="project" value="InterPro"/>
</dbReference>
<dbReference type="Pfam" id="PF25137">
    <property type="entry name" value="ADH_Fe_C"/>
    <property type="match status" value="1"/>
</dbReference>
<feature type="compositionally biased region" description="Low complexity" evidence="2">
    <location>
        <begin position="442"/>
        <end position="462"/>
    </location>
</feature>
<evidence type="ECO:0000313" key="5">
    <source>
        <dbReference type="EMBL" id="KAF2851485.1"/>
    </source>
</evidence>
<protein>
    <submittedName>
        <fullName evidence="5">Maleylacetate reductase</fullName>
    </submittedName>
</protein>
<dbReference type="GO" id="GO:0005739">
    <property type="term" value="C:mitochondrion"/>
    <property type="evidence" value="ECO:0007669"/>
    <property type="project" value="TreeGrafter"/>
</dbReference>
<dbReference type="InterPro" id="IPR056798">
    <property type="entry name" value="ADH_Fe_C"/>
</dbReference>
<dbReference type="EMBL" id="MU006302">
    <property type="protein sequence ID" value="KAF2851485.1"/>
    <property type="molecule type" value="Genomic_DNA"/>
</dbReference>
<dbReference type="Gene3D" id="3.40.50.1970">
    <property type="match status" value="1"/>
</dbReference>
<dbReference type="GO" id="GO:0004022">
    <property type="term" value="F:alcohol dehydrogenase (NAD+) activity"/>
    <property type="evidence" value="ECO:0007669"/>
    <property type="project" value="TreeGrafter"/>
</dbReference>
<feature type="region of interest" description="Disordered" evidence="2">
    <location>
        <begin position="440"/>
        <end position="462"/>
    </location>
</feature>
<dbReference type="PANTHER" id="PTHR11496">
    <property type="entry name" value="ALCOHOL DEHYDROGENASE"/>
    <property type="match status" value="1"/>
</dbReference>
<dbReference type="OrthoDB" id="339764at2759"/>
<reference evidence="5" key="1">
    <citation type="submission" date="2020-01" db="EMBL/GenBank/DDBJ databases">
        <authorList>
            <consortium name="DOE Joint Genome Institute"/>
            <person name="Haridas S."/>
            <person name="Albert R."/>
            <person name="Binder M."/>
            <person name="Bloem J."/>
            <person name="Labutti K."/>
            <person name="Salamov A."/>
            <person name="Andreopoulos B."/>
            <person name="Baker S.E."/>
            <person name="Barry K."/>
            <person name="Bills G."/>
            <person name="Bluhm B.H."/>
            <person name="Cannon C."/>
            <person name="Castanera R."/>
            <person name="Culley D.E."/>
            <person name="Daum C."/>
            <person name="Ezra D."/>
            <person name="Gonzalez J.B."/>
            <person name="Henrissat B."/>
            <person name="Kuo A."/>
            <person name="Liang C."/>
            <person name="Lipzen A."/>
            <person name="Lutzoni F."/>
            <person name="Magnuson J."/>
            <person name="Mondo S."/>
            <person name="Nolan M."/>
            <person name="Ohm R."/>
            <person name="Pangilinan J."/>
            <person name="Park H.-J."/>
            <person name="Ramirez L."/>
            <person name="Alfaro M."/>
            <person name="Sun H."/>
            <person name="Tritt A."/>
            <person name="Yoshinaga Y."/>
            <person name="Zwiers L.-H."/>
            <person name="Turgeon B.G."/>
            <person name="Goodwin S.B."/>
            <person name="Spatafora J.W."/>
            <person name="Crous P.W."/>
            <person name="Grigoriev I.V."/>
        </authorList>
    </citation>
    <scope>NUCLEOTIDE SEQUENCE</scope>
    <source>
        <strain evidence="5">IPT5</strain>
    </source>
</reference>
<evidence type="ECO:0000259" key="3">
    <source>
        <dbReference type="Pfam" id="PF00465"/>
    </source>
</evidence>
<dbReference type="Gene3D" id="1.20.1090.10">
    <property type="entry name" value="Dehydroquinate synthase-like - alpha domain"/>
    <property type="match status" value="1"/>
</dbReference>
<dbReference type="InterPro" id="IPR018211">
    <property type="entry name" value="ADH_Fe_CS"/>
</dbReference>
<dbReference type="PROSITE" id="PS00060">
    <property type="entry name" value="ADH_IRON_2"/>
    <property type="match status" value="1"/>
</dbReference>
<dbReference type="InterPro" id="IPR039697">
    <property type="entry name" value="Alcohol_dehydrogenase_Fe"/>
</dbReference>
<gene>
    <name evidence="5" type="ORF">T440DRAFT_448679</name>
</gene>
<dbReference type="InterPro" id="IPR001670">
    <property type="entry name" value="ADH_Fe/GldA"/>
</dbReference>
<keyword evidence="1" id="KW-0560">Oxidoreductase</keyword>
<feature type="domain" description="Alcohol dehydrogenase iron-type/glycerol dehydrogenase GldA" evidence="3">
    <location>
        <begin position="41"/>
        <end position="202"/>
    </location>
</feature>
<sequence>MSSYNDYGHAKRTIQQLPIPERKGHNAILNSIYLEDIVVAIGEWSCRRVVLVHSKALDENTDVVAKLKEKLGSFIAASKSGVGAHSPYVDVLEIARMLNEKEADCLISIGSSSYSDACKIARLMQTNLKPSNMTVDAMEGLVTQEYGSAKDLIDPSVKLIVVPTSLSASEWNTSSSAVNPNTQKKQHFASANASPELILLDPEVASTAPRKLWLSSGMRAVDHCVETMVNEECTEDVFLHMEDSLAILLQGLKDYKDGESGGNHKDLVTGISNCQLGSRNAMLGLLMWNIPMGASHAIGHQLGSVCGVMHGITSCVMLAPVLRYTYSRSEKQKQSQQRTLKIWNKILKWDEASLADAIEKFVKYLGLPSTLREIGVEKHEDIEKVGEATLTDSMFDPVRVLIGGKTGVLAILENHTLPPFFPSSLPILSLSFGKNSPLNSPTGKSSAKLTSATTTSANSTGSRPCPHILMVRHTSCTLRLCLKNLLDLTKYMSSSASRTEKIT</sequence>
<dbReference type="PANTHER" id="PTHR11496:SF107">
    <property type="entry name" value="ALCOHOL DEHYDROGENASE, PUTATIVE (AFU_ORTHOLOGUE AFUA_1G06800)-RELATED"/>
    <property type="match status" value="1"/>
</dbReference>
<dbReference type="SUPFAM" id="SSF56796">
    <property type="entry name" value="Dehydroquinate synthase-like"/>
    <property type="match status" value="1"/>
</dbReference>
<dbReference type="Proteomes" id="UP000799423">
    <property type="component" value="Unassembled WGS sequence"/>
</dbReference>
<dbReference type="AlphaFoldDB" id="A0A6A7BAP6"/>
<dbReference type="CDD" id="cd08192">
    <property type="entry name" value="MAR-like"/>
    <property type="match status" value="1"/>
</dbReference>
<name>A0A6A7BAP6_9PLEO</name>
<dbReference type="Pfam" id="PF00465">
    <property type="entry name" value="Fe-ADH"/>
    <property type="match status" value="1"/>
</dbReference>
<keyword evidence="6" id="KW-1185">Reference proteome</keyword>
<proteinExistence type="predicted"/>